<keyword evidence="2" id="KW-0808">Transferase</keyword>
<evidence type="ECO:0000256" key="2">
    <source>
        <dbReference type="ARBA" id="ARBA00022679"/>
    </source>
</evidence>
<dbReference type="Proteomes" id="UP001303115">
    <property type="component" value="Unassembled WGS sequence"/>
</dbReference>
<keyword evidence="1" id="KW-0328">Glycosyltransferase</keyword>
<dbReference type="Gene3D" id="3.40.50.2000">
    <property type="entry name" value="Glycogen Phosphorylase B"/>
    <property type="match status" value="1"/>
</dbReference>
<dbReference type="PANTHER" id="PTHR12526">
    <property type="entry name" value="GLYCOSYLTRANSFERASE"/>
    <property type="match status" value="1"/>
</dbReference>
<name>A0AAN6PGM2_9PEZI</name>
<dbReference type="GO" id="GO:0016757">
    <property type="term" value="F:glycosyltransferase activity"/>
    <property type="evidence" value="ECO:0007669"/>
    <property type="project" value="UniProtKB-KW"/>
</dbReference>
<gene>
    <name evidence="3" type="ORF">C8A01DRAFT_46903</name>
</gene>
<keyword evidence="4" id="KW-1185">Reference proteome</keyword>
<organism evidence="3 4">
    <name type="scientific">Parachaetomium inaequale</name>
    <dbReference type="NCBI Taxonomy" id="2588326"/>
    <lineage>
        <taxon>Eukaryota</taxon>
        <taxon>Fungi</taxon>
        <taxon>Dikarya</taxon>
        <taxon>Ascomycota</taxon>
        <taxon>Pezizomycotina</taxon>
        <taxon>Sordariomycetes</taxon>
        <taxon>Sordariomycetidae</taxon>
        <taxon>Sordariales</taxon>
        <taxon>Chaetomiaceae</taxon>
        <taxon>Parachaetomium</taxon>
    </lineage>
</organism>
<protein>
    <recommendedName>
        <fullName evidence="5">Glycosyl transferase family 1 domain-containing protein</fullName>
    </recommendedName>
</protein>
<dbReference type="PANTHER" id="PTHR12526:SF510">
    <property type="entry name" value="D-INOSITOL 3-PHOSPHATE GLYCOSYLTRANSFERASE"/>
    <property type="match status" value="1"/>
</dbReference>
<sequence length="426" mass="48171">MRVFLVQTAHGLNAPSGGYRSNLGFIRQLGSYGHTVAQTCYGFDNEVEEGAVKAKANGIDPEIRRLPDIDLGRDPTTRVKQQLRVTKFVDENRILNVVISRKLWEMYPYEDQVTDHKAYLEIADFKPTHVVFNDGLTMKLTQQMLQPGSTHSQLKFKRVCVVHSAEQLPFGPFCGSLSGHCLSAPAENEMLRGLDGIWTVSRGIRDYAMKHGNLKTTFFVHATWTYLEGGNIPMRRTNVDKTEVGLVNACALKGLPIFIELAKRLPHIQFVTWKSWGTKQVHLDQLRQLPNVKVEPATTDTERDIWDRIKVLLVPSVWNEAWGAVITEAQLRGIPVIASDAGGIPEAKIDLPYLVPVKMVTGEVDPKTGDYVVPKQNISPWEHALVKLMARDTSEYEELSDYTARRTVQWIRGLDQRAQEKWLLNM</sequence>
<dbReference type="EMBL" id="MU854395">
    <property type="protein sequence ID" value="KAK4039645.1"/>
    <property type="molecule type" value="Genomic_DNA"/>
</dbReference>
<accession>A0AAN6PGM2</accession>
<evidence type="ECO:0000256" key="1">
    <source>
        <dbReference type="ARBA" id="ARBA00022676"/>
    </source>
</evidence>
<evidence type="ECO:0008006" key="5">
    <source>
        <dbReference type="Google" id="ProtNLM"/>
    </source>
</evidence>
<evidence type="ECO:0000313" key="4">
    <source>
        <dbReference type="Proteomes" id="UP001303115"/>
    </source>
</evidence>
<proteinExistence type="predicted"/>
<reference evidence="4" key="1">
    <citation type="journal article" date="2023" name="Mol. Phylogenet. Evol.">
        <title>Genome-scale phylogeny and comparative genomics of the fungal order Sordariales.</title>
        <authorList>
            <person name="Hensen N."/>
            <person name="Bonometti L."/>
            <person name="Westerberg I."/>
            <person name="Brannstrom I.O."/>
            <person name="Guillou S."/>
            <person name="Cros-Aarteil S."/>
            <person name="Calhoun S."/>
            <person name="Haridas S."/>
            <person name="Kuo A."/>
            <person name="Mondo S."/>
            <person name="Pangilinan J."/>
            <person name="Riley R."/>
            <person name="LaButti K."/>
            <person name="Andreopoulos B."/>
            <person name="Lipzen A."/>
            <person name="Chen C."/>
            <person name="Yan M."/>
            <person name="Daum C."/>
            <person name="Ng V."/>
            <person name="Clum A."/>
            <person name="Steindorff A."/>
            <person name="Ohm R.A."/>
            <person name="Martin F."/>
            <person name="Silar P."/>
            <person name="Natvig D.O."/>
            <person name="Lalanne C."/>
            <person name="Gautier V."/>
            <person name="Ament-Velasquez S.L."/>
            <person name="Kruys A."/>
            <person name="Hutchinson M.I."/>
            <person name="Powell A.J."/>
            <person name="Barry K."/>
            <person name="Miller A.N."/>
            <person name="Grigoriev I.V."/>
            <person name="Debuchy R."/>
            <person name="Gladieux P."/>
            <person name="Hiltunen Thoren M."/>
            <person name="Johannesson H."/>
        </authorList>
    </citation>
    <scope>NUCLEOTIDE SEQUENCE [LARGE SCALE GENOMIC DNA]</scope>
    <source>
        <strain evidence="4">CBS 284.82</strain>
    </source>
</reference>
<dbReference type="SUPFAM" id="SSF53756">
    <property type="entry name" value="UDP-Glycosyltransferase/glycogen phosphorylase"/>
    <property type="match status" value="1"/>
</dbReference>
<evidence type="ECO:0000313" key="3">
    <source>
        <dbReference type="EMBL" id="KAK4039645.1"/>
    </source>
</evidence>
<dbReference type="AlphaFoldDB" id="A0AAN6PGM2"/>
<dbReference type="Pfam" id="PF13692">
    <property type="entry name" value="Glyco_trans_1_4"/>
    <property type="match status" value="1"/>
</dbReference>
<comment type="caution">
    <text evidence="3">The sequence shown here is derived from an EMBL/GenBank/DDBJ whole genome shotgun (WGS) entry which is preliminary data.</text>
</comment>